<reference evidence="1" key="1">
    <citation type="submission" date="2018-05" db="EMBL/GenBank/DDBJ databases">
        <authorList>
            <person name="Lanie J.A."/>
            <person name="Ng W.-L."/>
            <person name="Kazmierczak K.M."/>
            <person name="Andrzejewski T.M."/>
            <person name="Davidsen T.M."/>
            <person name="Wayne K.J."/>
            <person name="Tettelin H."/>
            <person name="Glass J.I."/>
            <person name="Rusch D."/>
            <person name="Podicherti R."/>
            <person name="Tsui H.-C.T."/>
            <person name="Winkler M.E."/>
        </authorList>
    </citation>
    <scope>NUCLEOTIDE SEQUENCE</scope>
</reference>
<dbReference type="Gene3D" id="3.20.20.370">
    <property type="entry name" value="Glycoside hydrolase/deacetylase"/>
    <property type="match status" value="1"/>
</dbReference>
<sequence>VNKKTMKRAVLKILWPLLYQTKCHLISRLGYSGIGSILMFHRVCPADGKIRIQGNSGLEVTPEYLEKSIQYLMKENYEFISLDTVYDRLQEEHSNRKFL</sequence>
<feature type="non-terminal residue" evidence="1">
    <location>
        <position position="1"/>
    </location>
</feature>
<dbReference type="EMBL" id="UINC01052058">
    <property type="protein sequence ID" value="SVB66939.1"/>
    <property type="molecule type" value="Genomic_DNA"/>
</dbReference>
<evidence type="ECO:0000313" key="1">
    <source>
        <dbReference type="EMBL" id="SVB66939.1"/>
    </source>
</evidence>
<name>A0A382FWC4_9ZZZZ</name>
<dbReference type="AlphaFoldDB" id="A0A382FWC4"/>
<proteinExistence type="predicted"/>
<feature type="non-terminal residue" evidence="1">
    <location>
        <position position="99"/>
    </location>
</feature>
<accession>A0A382FWC4</accession>
<organism evidence="1">
    <name type="scientific">marine metagenome</name>
    <dbReference type="NCBI Taxonomy" id="408172"/>
    <lineage>
        <taxon>unclassified sequences</taxon>
        <taxon>metagenomes</taxon>
        <taxon>ecological metagenomes</taxon>
    </lineage>
</organism>
<gene>
    <name evidence="1" type="ORF">METZ01_LOCUS219793</name>
</gene>
<protein>
    <submittedName>
        <fullName evidence="1">Uncharacterized protein</fullName>
    </submittedName>
</protein>